<sequence length="151" mass="16405">MLRWIKDFHGSITQCQDHRIPPEVPGRALKGSSLGEGSGGGFKVQGSGGEEMLVLKCDAVSRCKQSSVTGACNSRMVAILAWTLTVVAVTSDGYGKNVVTITGLQFFEINNISINYHLAQFDIILLPYFANNRFLSHKSSKSGRNTIIDVL</sequence>
<comment type="caution">
    <text evidence="1">The sequence shown here is derived from an EMBL/GenBank/DDBJ whole genome shotgun (WGS) entry which is preliminary data.</text>
</comment>
<evidence type="ECO:0000313" key="1">
    <source>
        <dbReference type="EMBL" id="CAK6970875.1"/>
    </source>
</evidence>
<reference evidence="1 2" key="1">
    <citation type="submission" date="2024-01" db="EMBL/GenBank/DDBJ databases">
        <authorList>
            <person name="Alioto T."/>
            <person name="Alioto T."/>
            <person name="Gomez Garrido J."/>
        </authorList>
    </citation>
    <scope>NUCLEOTIDE SEQUENCE [LARGE SCALE GENOMIC DNA]</scope>
</reference>
<dbReference type="Proteomes" id="UP001314229">
    <property type="component" value="Unassembled WGS sequence"/>
</dbReference>
<keyword evidence="2" id="KW-1185">Reference proteome</keyword>
<dbReference type="EMBL" id="CAWUFR010000167">
    <property type="protein sequence ID" value="CAK6970875.1"/>
    <property type="molecule type" value="Genomic_DNA"/>
</dbReference>
<organism evidence="1 2">
    <name type="scientific">Scomber scombrus</name>
    <name type="common">Atlantic mackerel</name>
    <name type="synonym">Scomber vernalis</name>
    <dbReference type="NCBI Taxonomy" id="13677"/>
    <lineage>
        <taxon>Eukaryota</taxon>
        <taxon>Metazoa</taxon>
        <taxon>Chordata</taxon>
        <taxon>Craniata</taxon>
        <taxon>Vertebrata</taxon>
        <taxon>Euteleostomi</taxon>
        <taxon>Actinopterygii</taxon>
        <taxon>Neopterygii</taxon>
        <taxon>Teleostei</taxon>
        <taxon>Neoteleostei</taxon>
        <taxon>Acanthomorphata</taxon>
        <taxon>Pelagiaria</taxon>
        <taxon>Scombriformes</taxon>
        <taxon>Scombridae</taxon>
        <taxon>Scomber</taxon>
    </lineage>
</organism>
<proteinExistence type="predicted"/>
<accession>A0AAV1PHA3</accession>
<dbReference type="AlphaFoldDB" id="A0AAV1PHA3"/>
<evidence type="ECO:0000313" key="2">
    <source>
        <dbReference type="Proteomes" id="UP001314229"/>
    </source>
</evidence>
<gene>
    <name evidence="1" type="ORF">FSCOSCO3_A021995</name>
</gene>
<name>A0AAV1PHA3_SCOSC</name>
<protein>
    <submittedName>
        <fullName evidence="1">Uncharacterized protein</fullName>
    </submittedName>
</protein>